<evidence type="ECO:0000313" key="3">
    <source>
        <dbReference type="Proteomes" id="UP000605897"/>
    </source>
</evidence>
<dbReference type="EMBL" id="BNAU01000001">
    <property type="protein sequence ID" value="GHE85226.1"/>
    <property type="molecule type" value="Genomic_DNA"/>
</dbReference>
<reference evidence="3" key="1">
    <citation type="journal article" date="2019" name="Int. J. Syst. Evol. Microbiol.">
        <title>The Global Catalogue of Microorganisms (GCM) 10K type strain sequencing project: providing services to taxonomists for standard genome sequencing and annotation.</title>
        <authorList>
            <consortium name="The Broad Institute Genomics Platform"/>
            <consortium name="The Broad Institute Genome Sequencing Center for Infectious Disease"/>
            <person name="Wu L."/>
            <person name="Ma J."/>
        </authorList>
    </citation>
    <scope>NUCLEOTIDE SEQUENCE [LARGE SCALE GENOMIC DNA]</scope>
    <source>
        <strain evidence="3">CGMCC 4.7677</strain>
    </source>
</reference>
<protein>
    <submittedName>
        <fullName evidence="2">Uncharacterized protein</fullName>
    </submittedName>
</protein>
<evidence type="ECO:0000313" key="2">
    <source>
        <dbReference type="EMBL" id="GHE85226.1"/>
    </source>
</evidence>
<keyword evidence="3" id="KW-1185">Reference proteome</keyword>
<sequence length="67" mass="7321">MRRPTPAAEAISSTVVASYPCSENFSIAATVRAWRSRLRPAVVLPTRGRGADRDSSDMWPNLTGRTC</sequence>
<evidence type="ECO:0000256" key="1">
    <source>
        <dbReference type="SAM" id="MobiDB-lite"/>
    </source>
</evidence>
<dbReference type="Proteomes" id="UP000605897">
    <property type="component" value="Unassembled WGS sequence"/>
</dbReference>
<proteinExistence type="predicted"/>
<name>A0ABQ3IMC1_9PSEU</name>
<accession>A0ABQ3IMC1</accession>
<comment type="caution">
    <text evidence="2">The sequence shown here is derived from an EMBL/GenBank/DDBJ whole genome shotgun (WGS) entry which is preliminary data.</text>
</comment>
<feature type="region of interest" description="Disordered" evidence="1">
    <location>
        <begin position="46"/>
        <end position="67"/>
    </location>
</feature>
<gene>
    <name evidence="2" type="ORF">GCM10017786_16480</name>
</gene>
<organism evidence="2 3">
    <name type="scientific">Amycolatopsis deserti</name>
    <dbReference type="NCBI Taxonomy" id="185696"/>
    <lineage>
        <taxon>Bacteria</taxon>
        <taxon>Bacillati</taxon>
        <taxon>Actinomycetota</taxon>
        <taxon>Actinomycetes</taxon>
        <taxon>Pseudonocardiales</taxon>
        <taxon>Pseudonocardiaceae</taxon>
        <taxon>Amycolatopsis</taxon>
    </lineage>
</organism>